<comment type="caution">
    <text evidence="1">The sequence shown here is derived from an EMBL/GenBank/DDBJ whole genome shotgun (WGS) entry which is preliminary data.</text>
</comment>
<dbReference type="AlphaFoldDB" id="X1MQ18"/>
<evidence type="ECO:0000313" key="1">
    <source>
        <dbReference type="EMBL" id="GAI33418.1"/>
    </source>
</evidence>
<feature type="non-terminal residue" evidence="1">
    <location>
        <position position="39"/>
    </location>
</feature>
<gene>
    <name evidence="1" type="ORF">S06H3_49134</name>
</gene>
<accession>X1MQ18</accession>
<dbReference type="EMBL" id="BARV01031007">
    <property type="protein sequence ID" value="GAI33418.1"/>
    <property type="molecule type" value="Genomic_DNA"/>
</dbReference>
<protein>
    <submittedName>
        <fullName evidence="1">Uncharacterized protein</fullName>
    </submittedName>
</protein>
<sequence>MLDKEDRQTSFFDTGFACSHLIDKKSFYAKMRECANKII</sequence>
<proteinExistence type="predicted"/>
<organism evidence="1">
    <name type="scientific">marine sediment metagenome</name>
    <dbReference type="NCBI Taxonomy" id="412755"/>
    <lineage>
        <taxon>unclassified sequences</taxon>
        <taxon>metagenomes</taxon>
        <taxon>ecological metagenomes</taxon>
    </lineage>
</organism>
<reference evidence="1" key="1">
    <citation type="journal article" date="2014" name="Front. Microbiol.">
        <title>High frequency of phylogenetically diverse reductive dehalogenase-homologous genes in deep subseafloor sedimentary metagenomes.</title>
        <authorList>
            <person name="Kawai M."/>
            <person name="Futagami T."/>
            <person name="Toyoda A."/>
            <person name="Takaki Y."/>
            <person name="Nishi S."/>
            <person name="Hori S."/>
            <person name="Arai W."/>
            <person name="Tsubouchi T."/>
            <person name="Morono Y."/>
            <person name="Uchiyama I."/>
            <person name="Ito T."/>
            <person name="Fujiyama A."/>
            <person name="Inagaki F."/>
            <person name="Takami H."/>
        </authorList>
    </citation>
    <scope>NUCLEOTIDE SEQUENCE</scope>
    <source>
        <strain evidence="1">Expedition CK06-06</strain>
    </source>
</reference>
<name>X1MQ18_9ZZZZ</name>